<evidence type="ECO:0000256" key="1">
    <source>
        <dbReference type="SAM" id="MobiDB-lite"/>
    </source>
</evidence>
<protein>
    <submittedName>
        <fullName evidence="2">Uncharacterized protein</fullName>
    </submittedName>
</protein>
<accession>A0A8H9M9Z2</accession>
<feature type="compositionally biased region" description="Basic and acidic residues" evidence="1">
    <location>
        <begin position="1"/>
        <end position="13"/>
    </location>
</feature>
<organism evidence="2 3">
    <name type="scientific">Amycolatopsis bartoniae</name>
    <dbReference type="NCBI Taxonomy" id="941986"/>
    <lineage>
        <taxon>Bacteria</taxon>
        <taxon>Bacillati</taxon>
        <taxon>Actinomycetota</taxon>
        <taxon>Actinomycetes</taxon>
        <taxon>Pseudonocardiales</taxon>
        <taxon>Pseudonocardiaceae</taxon>
        <taxon>Amycolatopsis</taxon>
    </lineage>
</organism>
<name>A0A8H9M9Z2_9PSEU</name>
<dbReference type="Proteomes" id="UP000658656">
    <property type="component" value="Unassembled WGS sequence"/>
</dbReference>
<dbReference type="AlphaFoldDB" id="A0A8H9M9Z2"/>
<comment type="caution">
    <text evidence="2">The sequence shown here is derived from an EMBL/GenBank/DDBJ whole genome shotgun (WGS) entry which is preliminary data.</text>
</comment>
<gene>
    <name evidence="2" type="ORF">GCM10017566_27840</name>
</gene>
<dbReference type="EMBL" id="BNAV01000003">
    <property type="protein sequence ID" value="GHF52890.1"/>
    <property type="molecule type" value="Genomic_DNA"/>
</dbReference>
<keyword evidence="3" id="KW-1185">Reference proteome</keyword>
<feature type="compositionally biased region" description="Basic and acidic residues" evidence="1">
    <location>
        <begin position="61"/>
        <end position="93"/>
    </location>
</feature>
<feature type="region of interest" description="Disordered" evidence="1">
    <location>
        <begin position="45"/>
        <end position="93"/>
    </location>
</feature>
<reference evidence="2" key="2">
    <citation type="submission" date="2020-09" db="EMBL/GenBank/DDBJ databases">
        <authorList>
            <person name="Sun Q."/>
            <person name="Zhou Y."/>
        </authorList>
    </citation>
    <scope>NUCLEOTIDE SEQUENCE</scope>
    <source>
        <strain evidence="2">CGMCC 4.7679</strain>
    </source>
</reference>
<feature type="region of interest" description="Disordered" evidence="1">
    <location>
        <begin position="1"/>
        <end position="26"/>
    </location>
</feature>
<evidence type="ECO:0000313" key="2">
    <source>
        <dbReference type="EMBL" id="GHF52890.1"/>
    </source>
</evidence>
<evidence type="ECO:0000313" key="3">
    <source>
        <dbReference type="Proteomes" id="UP000658656"/>
    </source>
</evidence>
<reference evidence="2" key="1">
    <citation type="journal article" date="2014" name="Int. J. Syst. Evol. Microbiol.">
        <title>Complete genome sequence of Corynebacterium casei LMG S-19264T (=DSM 44701T), isolated from a smear-ripened cheese.</title>
        <authorList>
            <consortium name="US DOE Joint Genome Institute (JGI-PGF)"/>
            <person name="Walter F."/>
            <person name="Albersmeier A."/>
            <person name="Kalinowski J."/>
            <person name="Ruckert C."/>
        </authorList>
    </citation>
    <scope>NUCLEOTIDE SEQUENCE</scope>
    <source>
        <strain evidence="2">CGMCC 4.7679</strain>
    </source>
</reference>
<sequence>MQDRTLGGHEHMFARGSDSSEFPGRPRRVTVVDMDEQRNALDERAETRAHLLPEEDAVGSSDREGQAREILRDSDRRTEAPEPVERRHPEETA</sequence>
<proteinExistence type="predicted"/>